<feature type="transmembrane region" description="Helical" evidence="1">
    <location>
        <begin position="45"/>
        <end position="64"/>
    </location>
</feature>
<feature type="transmembrane region" description="Helical" evidence="1">
    <location>
        <begin position="282"/>
        <end position="302"/>
    </location>
</feature>
<feature type="transmembrane region" description="Helical" evidence="1">
    <location>
        <begin position="256"/>
        <end position="275"/>
    </location>
</feature>
<reference evidence="2 3" key="1">
    <citation type="submission" date="2018-02" db="EMBL/GenBank/DDBJ databases">
        <title>The draft genome of Sphingobacterium sp. 5JN-11.</title>
        <authorList>
            <person name="Liu L."/>
            <person name="Li L."/>
            <person name="Liang L."/>
            <person name="Zhang X."/>
            <person name="Wang T."/>
        </authorList>
    </citation>
    <scope>NUCLEOTIDE SEQUENCE [LARGE SCALE GENOMIC DNA]</scope>
    <source>
        <strain evidence="2 3">5JN-11</strain>
    </source>
</reference>
<organism evidence="2 3">
    <name type="scientific">Sphingobacterium haloxyli</name>
    <dbReference type="NCBI Taxonomy" id="2100533"/>
    <lineage>
        <taxon>Bacteria</taxon>
        <taxon>Pseudomonadati</taxon>
        <taxon>Bacteroidota</taxon>
        <taxon>Sphingobacteriia</taxon>
        <taxon>Sphingobacteriales</taxon>
        <taxon>Sphingobacteriaceae</taxon>
        <taxon>Sphingobacterium</taxon>
    </lineage>
</organism>
<keyword evidence="1" id="KW-1133">Transmembrane helix</keyword>
<comment type="caution">
    <text evidence="2">The sequence shown here is derived from an EMBL/GenBank/DDBJ whole genome shotgun (WGS) entry which is preliminary data.</text>
</comment>
<feature type="transmembrane region" description="Helical" evidence="1">
    <location>
        <begin position="170"/>
        <end position="188"/>
    </location>
</feature>
<evidence type="ECO:0000256" key="1">
    <source>
        <dbReference type="SAM" id="Phobius"/>
    </source>
</evidence>
<gene>
    <name evidence="2" type="ORF">C5745_12470</name>
</gene>
<feature type="transmembrane region" description="Helical" evidence="1">
    <location>
        <begin position="194"/>
        <end position="212"/>
    </location>
</feature>
<dbReference type="EMBL" id="PVBQ01000009">
    <property type="protein sequence ID" value="PRD46908.1"/>
    <property type="molecule type" value="Genomic_DNA"/>
</dbReference>
<feature type="transmembrane region" description="Helical" evidence="1">
    <location>
        <begin position="233"/>
        <end position="250"/>
    </location>
</feature>
<protein>
    <submittedName>
        <fullName evidence="2">Uncharacterized protein</fullName>
    </submittedName>
</protein>
<dbReference type="RefSeq" id="WP_105717342.1">
    <property type="nucleotide sequence ID" value="NZ_PVBQ01000009.1"/>
</dbReference>
<name>A0A2S9J295_9SPHI</name>
<keyword evidence="3" id="KW-1185">Reference proteome</keyword>
<dbReference type="PROSITE" id="PS51257">
    <property type="entry name" value="PROKAR_LIPOPROTEIN"/>
    <property type="match status" value="1"/>
</dbReference>
<evidence type="ECO:0000313" key="2">
    <source>
        <dbReference type="EMBL" id="PRD46908.1"/>
    </source>
</evidence>
<sequence length="392" mass="45367">MLNKIVYTYYRWYILLSFAIACTVLSLIAVLIYHCYQDPSSGYLFWFFTGIFILSVLLSTFYLTHITSYRLVLKDGTLREWRKTLPFGNSKLRSSIVLPDADNKLSSLSGNSEKNNESKPNAEISIFCNGFAPIRQRLSLRKRLIMQRCWETTCPPVPSLPTFRRHQRQCLTVFGLVPTILVYIALLQFSVHPIFNVFAYVLFVSIISYLWYTFSKLPKIYFSYTLEVVKPPIPFVLLFLTILFLYSVLLKFSIASYIPLAVSSFILTVILHWRYSRLLYSHAYYITFLCLPFVLFSLLIIINCAPTGKPTESVQMPIYAKKHRDSFPPHFAVDIDIWGDGKPTGFDLKKSIYDQVEVRDTLSFRIYRGLLGIRWVEAPSANSDFDILKAKP</sequence>
<accession>A0A2S9J295</accession>
<dbReference type="AlphaFoldDB" id="A0A2S9J295"/>
<feature type="transmembrane region" description="Helical" evidence="1">
    <location>
        <begin position="12"/>
        <end position="33"/>
    </location>
</feature>
<evidence type="ECO:0000313" key="3">
    <source>
        <dbReference type="Proteomes" id="UP000239711"/>
    </source>
</evidence>
<dbReference type="Proteomes" id="UP000239711">
    <property type="component" value="Unassembled WGS sequence"/>
</dbReference>
<proteinExistence type="predicted"/>
<keyword evidence="1" id="KW-0472">Membrane</keyword>
<keyword evidence="1" id="KW-0812">Transmembrane</keyword>